<comment type="similarity">
    <text evidence="1">Belongs to the allantoicase family.</text>
</comment>
<dbReference type="NCBIfam" id="TIGR02961">
    <property type="entry name" value="allantoicase"/>
    <property type="match status" value="1"/>
</dbReference>
<evidence type="ECO:0000259" key="4">
    <source>
        <dbReference type="Pfam" id="PF03561"/>
    </source>
</evidence>
<dbReference type="Proteomes" id="UP001046870">
    <property type="component" value="Chromosome 18"/>
</dbReference>
<dbReference type="HAMAP" id="MF_00813">
    <property type="entry name" value="Allantoicase"/>
    <property type="match status" value="1"/>
</dbReference>
<protein>
    <recommendedName>
        <fullName evidence="2">Allantoate amidinohydrolase</fullName>
    </recommendedName>
</protein>
<evidence type="ECO:0000256" key="2">
    <source>
        <dbReference type="ARBA" id="ARBA00031078"/>
    </source>
</evidence>
<dbReference type="GO" id="GO:0004037">
    <property type="term" value="F:allantoicase activity"/>
    <property type="evidence" value="ECO:0007669"/>
    <property type="project" value="InterPro"/>
</dbReference>
<feature type="region of interest" description="Disordered" evidence="3">
    <location>
        <begin position="64"/>
        <end position="119"/>
    </location>
</feature>
<dbReference type="PANTHER" id="PTHR12045:SF3">
    <property type="entry name" value="INACTIVE ALLANTOICASE-RELATED"/>
    <property type="match status" value="1"/>
</dbReference>
<dbReference type="InterPro" id="IPR015908">
    <property type="entry name" value="Allantoicase_dom"/>
</dbReference>
<evidence type="ECO:0000256" key="3">
    <source>
        <dbReference type="SAM" id="MobiDB-lite"/>
    </source>
</evidence>
<dbReference type="EMBL" id="JAFDVH010000018">
    <property type="protein sequence ID" value="KAG7460596.1"/>
    <property type="molecule type" value="Genomic_DNA"/>
</dbReference>
<dbReference type="OrthoDB" id="10266039at2759"/>
<feature type="compositionally biased region" description="Basic and acidic residues" evidence="3">
    <location>
        <begin position="65"/>
        <end position="90"/>
    </location>
</feature>
<evidence type="ECO:0000313" key="5">
    <source>
        <dbReference type="EMBL" id="KAG7460596.1"/>
    </source>
</evidence>
<evidence type="ECO:0000256" key="1">
    <source>
        <dbReference type="ARBA" id="ARBA00009242"/>
    </source>
</evidence>
<dbReference type="Pfam" id="PF03561">
    <property type="entry name" value="Allantoicase"/>
    <property type="match status" value="2"/>
</dbReference>
<dbReference type="InterPro" id="IPR005164">
    <property type="entry name" value="Allantoicase"/>
</dbReference>
<feature type="domain" description="Allantoicase" evidence="4">
    <location>
        <begin position="153"/>
        <end position="325"/>
    </location>
</feature>
<proteinExistence type="inferred from homology"/>
<dbReference type="Gene3D" id="2.60.120.260">
    <property type="entry name" value="Galactose-binding domain-like"/>
    <property type="match status" value="2"/>
</dbReference>
<dbReference type="SUPFAM" id="SSF49785">
    <property type="entry name" value="Galactose-binding domain-like"/>
    <property type="match status" value="2"/>
</dbReference>
<dbReference type="InterPro" id="IPR008979">
    <property type="entry name" value="Galactose-bd-like_sf"/>
</dbReference>
<accession>A0A9D3PHY3</accession>
<keyword evidence="6" id="KW-1185">Reference proteome</keyword>
<dbReference type="AlphaFoldDB" id="A0A9D3PHY3"/>
<organism evidence="5 6">
    <name type="scientific">Megalops atlanticus</name>
    <name type="common">Tarpon</name>
    <name type="synonym">Clupea gigantea</name>
    <dbReference type="NCBI Taxonomy" id="7932"/>
    <lineage>
        <taxon>Eukaryota</taxon>
        <taxon>Metazoa</taxon>
        <taxon>Chordata</taxon>
        <taxon>Craniata</taxon>
        <taxon>Vertebrata</taxon>
        <taxon>Euteleostomi</taxon>
        <taxon>Actinopterygii</taxon>
        <taxon>Neopterygii</taxon>
        <taxon>Teleostei</taxon>
        <taxon>Elopiformes</taxon>
        <taxon>Megalopidae</taxon>
        <taxon>Megalops</taxon>
    </lineage>
</organism>
<dbReference type="PANTHER" id="PTHR12045">
    <property type="entry name" value="ALLANTOICASE"/>
    <property type="match status" value="1"/>
</dbReference>
<dbReference type="GO" id="GO:0000256">
    <property type="term" value="P:allantoin catabolic process"/>
    <property type="evidence" value="ECO:0007669"/>
    <property type="project" value="InterPro"/>
</dbReference>
<dbReference type="FunFam" id="2.60.120.260:FF:000085">
    <property type="entry name" value="probable allantoicase"/>
    <property type="match status" value="1"/>
</dbReference>
<gene>
    <name evidence="5" type="ORF">MATL_G00200450</name>
</gene>
<dbReference type="FunFam" id="2.60.120.260:FF:000077">
    <property type="entry name" value="Probable allantoicase"/>
    <property type="match status" value="1"/>
</dbReference>
<comment type="caution">
    <text evidence="5">The sequence shown here is derived from an EMBL/GenBank/DDBJ whole genome shotgun (WGS) entry which is preliminary data.</text>
</comment>
<evidence type="ECO:0000313" key="6">
    <source>
        <dbReference type="Proteomes" id="UP001046870"/>
    </source>
</evidence>
<sequence>MDFTYEKPNRNISAPSSLHLSWHCCKKDSSYQGSTCWSRSRTAARTLRATVTSREATTVAIHTQQPERADVTVPERSDLSVTDCQHRDSEYSAVRDQTHSCNRPGRAGNSEPPAGCNPLRVTAENMATRPAEKRATSQPVFLQFNNLACETVGGKVIFATDEWFAPAQNLLKKEPPAFIAAAFTEFGKWMDGWETRRKRIPGHDWCLIQLGIPGVVHGFDVDTSFFTGNYAPSVSIQGACLRPDEIPALTPEGDRTGLAASKQEFEAAAQLHSESWEELVPVTELKPGYSDSCHNYFPVTPPRRVTHLRLNMYPDGGIARLRAYGIGQREWAAGPGSDQVDLVALANGGVCLGYSDAHFGHPRNMIGSGRAANMADGWETARRLDRPKVLQADEKGILQVPGSEWALFRLGHPGVISSIEIDTNHFKGNFPDSCKIEACALAPEEEEQHLTRRWADTEGSKWRILLPPQKLRPHHRHLFSGEALELAEAVTHVRLVIAPDGGISRLRLWGHPNAPPSSDALKLTSKL</sequence>
<feature type="domain" description="Allantoicase" evidence="4">
    <location>
        <begin position="348"/>
        <end position="512"/>
    </location>
</feature>
<reference evidence="5" key="1">
    <citation type="submission" date="2021-01" db="EMBL/GenBank/DDBJ databases">
        <authorList>
            <person name="Zahm M."/>
            <person name="Roques C."/>
            <person name="Cabau C."/>
            <person name="Klopp C."/>
            <person name="Donnadieu C."/>
            <person name="Jouanno E."/>
            <person name="Lampietro C."/>
            <person name="Louis A."/>
            <person name="Herpin A."/>
            <person name="Echchiki A."/>
            <person name="Berthelot C."/>
            <person name="Parey E."/>
            <person name="Roest-Crollius H."/>
            <person name="Braasch I."/>
            <person name="Postlethwait J."/>
            <person name="Bobe J."/>
            <person name="Montfort J."/>
            <person name="Bouchez O."/>
            <person name="Begum T."/>
            <person name="Mejri S."/>
            <person name="Adams A."/>
            <person name="Chen W.-J."/>
            <person name="Guiguen Y."/>
        </authorList>
    </citation>
    <scope>NUCLEOTIDE SEQUENCE</scope>
    <source>
        <strain evidence="5">YG-15Mar2019-1</strain>
        <tissue evidence="5">Brain</tissue>
    </source>
</reference>
<name>A0A9D3PHY3_MEGAT</name>